<keyword evidence="2" id="KW-1185">Reference proteome</keyword>
<gene>
    <name evidence="1" type="ORF">Glove_348g49</name>
</gene>
<comment type="caution">
    <text evidence="1">The sequence shown here is derived from an EMBL/GenBank/DDBJ whole genome shotgun (WGS) entry which is preliminary data.</text>
</comment>
<dbReference type="EMBL" id="PQFF01000318">
    <property type="protein sequence ID" value="RHZ61358.1"/>
    <property type="molecule type" value="Genomic_DNA"/>
</dbReference>
<evidence type="ECO:0000313" key="1">
    <source>
        <dbReference type="EMBL" id="RHZ61358.1"/>
    </source>
</evidence>
<sequence length="158" mass="18106">MVSSAQVVAKSLKDSRSCFDTTRRKTPKDKLEKSFYLNKVKTATEVNLSVETSREEMLDESINDKSEFIFLSKPLFQSDFTDDDEISPLNNIVNCKLCICQSRKLVLPSRQNVESISQHAISDLTSNISFDDYTNCHELIIAVETIKNVQKKRRICIY</sequence>
<accession>A0A397HH41</accession>
<dbReference type="AlphaFoldDB" id="A0A397HH41"/>
<evidence type="ECO:0000313" key="2">
    <source>
        <dbReference type="Proteomes" id="UP000266861"/>
    </source>
</evidence>
<proteinExistence type="predicted"/>
<organism evidence="1 2">
    <name type="scientific">Diversispora epigaea</name>
    <dbReference type="NCBI Taxonomy" id="1348612"/>
    <lineage>
        <taxon>Eukaryota</taxon>
        <taxon>Fungi</taxon>
        <taxon>Fungi incertae sedis</taxon>
        <taxon>Mucoromycota</taxon>
        <taxon>Glomeromycotina</taxon>
        <taxon>Glomeromycetes</taxon>
        <taxon>Diversisporales</taxon>
        <taxon>Diversisporaceae</taxon>
        <taxon>Diversispora</taxon>
    </lineage>
</organism>
<protein>
    <submittedName>
        <fullName evidence="1">Uncharacterized protein</fullName>
    </submittedName>
</protein>
<dbReference type="Proteomes" id="UP000266861">
    <property type="component" value="Unassembled WGS sequence"/>
</dbReference>
<name>A0A397HH41_9GLOM</name>
<reference evidence="1 2" key="1">
    <citation type="submission" date="2018-08" db="EMBL/GenBank/DDBJ databases">
        <title>Genome and evolution of the arbuscular mycorrhizal fungus Diversispora epigaea (formerly Glomus versiforme) and its bacterial endosymbionts.</title>
        <authorList>
            <person name="Sun X."/>
            <person name="Fei Z."/>
            <person name="Harrison M."/>
        </authorList>
    </citation>
    <scope>NUCLEOTIDE SEQUENCE [LARGE SCALE GENOMIC DNA]</scope>
    <source>
        <strain evidence="1 2">IT104</strain>
    </source>
</reference>